<name>A0A813HCU4_POLGL</name>
<evidence type="ECO:0000313" key="4">
    <source>
        <dbReference type="Proteomes" id="UP000654075"/>
    </source>
</evidence>
<protein>
    <submittedName>
        <fullName evidence="3">Uncharacterized protein</fullName>
    </submittedName>
</protein>
<organism evidence="3 4">
    <name type="scientific">Polarella glacialis</name>
    <name type="common">Dinoflagellate</name>
    <dbReference type="NCBI Taxonomy" id="89957"/>
    <lineage>
        <taxon>Eukaryota</taxon>
        <taxon>Sar</taxon>
        <taxon>Alveolata</taxon>
        <taxon>Dinophyceae</taxon>
        <taxon>Suessiales</taxon>
        <taxon>Suessiaceae</taxon>
        <taxon>Polarella</taxon>
    </lineage>
</organism>
<feature type="transmembrane region" description="Helical" evidence="2">
    <location>
        <begin position="187"/>
        <end position="209"/>
    </location>
</feature>
<gene>
    <name evidence="3" type="ORF">PGLA1383_LOCUS51287</name>
</gene>
<keyword evidence="4" id="KW-1185">Reference proteome</keyword>
<keyword evidence="2" id="KW-1133">Transmembrane helix</keyword>
<dbReference type="Proteomes" id="UP000654075">
    <property type="component" value="Unassembled WGS sequence"/>
</dbReference>
<dbReference type="AlphaFoldDB" id="A0A813HCU4"/>
<dbReference type="EMBL" id="CAJNNV010031337">
    <property type="protein sequence ID" value="CAE8635705.1"/>
    <property type="molecule type" value="Genomic_DNA"/>
</dbReference>
<evidence type="ECO:0000313" key="3">
    <source>
        <dbReference type="EMBL" id="CAE8635705.1"/>
    </source>
</evidence>
<comment type="caution">
    <text evidence="3">The sequence shown here is derived from an EMBL/GenBank/DDBJ whole genome shotgun (WGS) entry which is preliminary data.</text>
</comment>
<keyword evidence="2" id="KW-0472">Membrane</keyword>
<feature type="region of interest" description="Disordered" evidence="1">
    <location>
        <begin position="399"/>
        <end position="424"/>
    </location>
</feature>
<reference evidence="3" key="1">
    <citation type="submission" date="2021-02" db="EMBL/GenBank/DDBJ databases">
        <authorList>
            <person name="Dougan E. K."/>
            <person name="Rhodes N."/>
            <person name="Thang M."/>
            <person name="Chan C."/>
        </authorList>
    </citation>
    <scope>NUCLEOTIDE SEQUENCE</scope>
</reference>
<accession>A0A813HCU4</accession>
<sequence length="443" mass="49536">MRTFSTTVPAEREREFVSSAAIASPSGADLDAPRLITTDVEAEGDNDTKPIEAEKDDETKPIEAEKDEVVKEVWSAGSLDCVNVWCLIKYCGSIGDVEPTLAMDEAPTFGVTPLLGCPRYKWRPWYGMPGLETVNSALPDVQTLRRWLNAAQDEVQARFPKWQRAEVLPQAWEVVSREEVKLRGRDAWILCLCVLMGALFCAELLHFLLNRMALKFARRYNMLPEYQPLKVRASDMENHDIGRARFTWFVVLFVCHSIFLFVLTGYALDNGLILGSFGFAFEVIAIWFVEVLVMEVMSWAVASIVATSQGLLLPHPAPKILKSIMPGIGSKADHAKDFTIAAICYAKGFCANHGRMHHTAGVCLGYLTLFFIFFAVPFLVSTAERRREVAGDFLSALATKGQAPKEEEPETQDLAEPFSQLPNRDGFELFVDENENEGLRKQA</sequence>
<feature type="transmembrane region" description="Helical" evidence="2">
    <location>
        <begin position="359"/>
        <end position="380"/>
    </location>
</feature>
<evidence type="ECO:0000256" key="2">
    <source>
        <dbReference type="SAM" id="Phobius"/>
    </source>
</evidence>
<evidence type="ECO:0000256" key="1">
    <source>
        <dbReference type="SAM" id="MobiDB-lite"/>
    </source>
</evidence>
<feature type="transmembrane region" description="Helical" evidence="2">
    <location>
        <begin position="246"/>
        <end position="266"/>
    </location>
</feature>
<feature type="region of interest" description="Disordered" evidence="1">
    <location>
        <begin position="17"/>
        <end position="59"/>
    </location>
</feature>
<proteinExistence type="predicted"/>
<keyword evidence="2" id="KW-0812">Transmembrane</keyword>
<feature type="compositionally biased region" description="Basic and acidic residues" evidence="1">
    <location>
        <begin position="46"/>
        <end position="59"/>
    </location>
</feature>